<dbReference type="EMBL" id="SOAW01000001">
    <property type="protein sequence ID" value="TDT32715.1"/>
    <property type="molecule type" value="Genomic_DNA"/>
</dbReference>
<dbReference type="RefSeq" id="WP_133753322.1">
    <property type="nucleotide sequence ID" value="NZ_CP171129.1"/>
</dbReference>
<protein>
    <submittedName>
        <fullName evidence="1">Proteic killer suppression protein</fullName>
    </submittedName>
</protein>
<evidence type="ECO:0000313" key="2">
    <source>
        <dbReference type="Proteomes" id="UP000295371"/>
    </source>
</evidence>
<dbReference type="Gene3D" id="3.30.2310.20">
    <property type="entry name" value="RelE-like"/>
    <property type="match status" value="1"/>
</dbReference>
<sequence>MIRSFKNTDTEKVWNREHVRALGPQLQRAAQKKLRLLNAASELNSLRAPPGNRLEKLVGERAGQHSIRINDQYRICFVWTDNGADDVEITDYH</sequence>
<dbReference type="PANTHER" id="PTHR40266">
    <property type="entry name" value="TOXIN HIGB-1"/>
    <property type="match status" value="1"/>
</dbReference>
<dbReference type="InterPro" id="IPR035093">
    <property type="entry name" value="RelE/ParE_toxin_dom_sf"/>
</dbReference>
<name>A0A4R7J6A0_9ACTN</name>
<keyword evidence="2" id="KW-1185">Reference proteome</keyword>
<organism evidence="1 2">
    <name type="scientific">Naumannella halotolerans</name>
    <dbReference type="NCBI Taxonomy" id="993414"/>
    <lineage>
        <taxon>Bacteria</taxon>
        <taxon>Bacillati</taxon>
        <taxon>Actinomycetota</taxon>
        <taxon>Actinomycetes</taxon>
        <taxon>Propionibacteriales</taxon>
        <taxon>Propionibacteriaceae</taxon>
        <taxon>Naumannella</taxon>
    </lineage>
</organism>
<comment type="caution">
    <text evidence="1">The sequence shown here is derived from an EMBL/GenBank/DDBJ whole genome shotgun (WGS) entry which is preliminary data.</text>
</comment>
<dbReference type="Proteomes" id="UP000295371">
    <property type="component" value="Unassembled WGS sequence"/>
</dbReference>
<gene>
    <name evidence="1" type="ORF">CLV29_0301</name>
</gene>
<dbReference type="SUPFAM" id="SSF143011">
    <property type="entry name" value="RelE-like"/>
    <property type="match status" value="1"/>
</dbReference>
<proteinExistence type="predicted"/>
<evidence type="ECO:0000313" key="1">
    <source>
        <dbReference type="EMBL" id="TDT32715.1"/>
    </source>
</evidence>
<dbReference type="AlphaFoldDB" id="A0A4R7J6A0"/>
<reference evidence="1 2" key="1">
    <citation type="submission" date="2019-03" db="EMBL/GenBank/DDBJ databases">
        <title>Genomic Encyclopedia of Archaeal and Bacterial Type Strains, Phase II (KMG-II): from individual species to whole genera.</title>
        <authorList>
            <person name="Goeker M."/>
        </authorList>
    </citation>
    <scope>NUCLEOTIDE SEQUENCE [LARGE SCALE GENOMIC DNA]</scope>
    <source>
        <strain evidence="1 2">DSM 24323</strain>
    </source>
</reference>
<dbReference type="OrthoDB" id="9801102at2"/>
<dbReference type="PANTHER" id="PTHR40266:SF2">
    <property type="entry name" value="TOXIN HIGB-1"/>
    <property type="match status" value="1"/>
</dbReference>
<accession>A0A4R7J6A0</accession>
<dbReference type="InterPro" id="IPR007711">
    <property type="entry name" value="HigB-1"/>
</dbReference>
<dbReference type="Pfam" id="PF05015">
    <property type="entry name" value="HigB-like_toxin"/>
    <property type="match status" value="1"/>
</dbReference>